<dbReference type="Gene3D" id="3.40.50.1240">
    <property type="entry name" value="Phosphoglycerate mutase-like"/>
    <property type="match status" value="1"/>
</dbReference>
<evidence type="ECO:0000313" key="9">
    <source>
        <dbReference type="EMBL" id="CDW73945.1"/>
    </source>
</evidence>
<evidence type="ECO:0000256" key="5">
    <source>
        <dbReference type="ARBA" id="ARBA00023157"/>
    </source>
</evidence>
<dbReference type="InterPro" id="IPR029033">
    <property type="entry name" value="His_PPase_superfam"/>
</dbReference>
<gene>
    <name evidence="9" type="primary">Contig9644.g10312</name>
    <name evidence="9" type="ORF">STYLEM_2935</name>
</gene>
<dbReference type="InParanoid" id="A0A077ZVJ7"/>
<evidence type="ECO:0000256" key="3">
    <source>
        <dbReference type="ARBA" id="ARBA00022729"/>
    </source>
</evidence>
<evidence type="ECO:0000256" key="2">
    <source>
        <dbReference type="ARBA" id="ARBA00005375"/>
    </source>
</evidence>
<keyword evidence="8" id="KW-0812">Transmembrane</keyword>
<dbReference type="Proteomes" id="UP000039865">
    <property type="component" value="Unassembled WGS sequence"/>
</dbReference>
<dbReference type="EMBL" id="CCKQ01002835">
    <property type="protein sequence ID" value="CDW73945.1"/>
    <property type="molecule type" value="Genomic_DNA"/>
</dbReference>
<dbReference type="InterPro" id="IPR000560">
    <property type="entry name" value="His_Pase_clade-2"/>
</dbReference>
<accession>A0A077ZVJ7</accession>
<keyword evidence="10" id="KW-1185">Reference proteome</keyword>
<reference evidence="9 10" key="1">
    <citation type="submission" date="2014-06" db="EMBL/GenBank/DDBJ databases">
        <authorList>
            <person name="Swart Estienne"/>
        </authorList>
    </citation>
    <scope>NUCLEOTIDE SEQUENCE [LARGE SCALE GENOMIC DNA]</scope>
    <source>
        <strain evidence="9 10">130c</strain>
    </source>
</reference>
<feature type="transmembrane region" description="Helical" evidence="8">
    <location>
        <begin position="417"/>
        <end position="439"/>
    </location>
</feature>
<keyword evidence="3" id="KW-0732">Signal</keyword>
<dbReference type="OrthoDB" id="294308at2759"/>
<keyword evidence="6" id="KW-0325">Glycoprotein</keyword>
<evidence type="ECO:0000256" key="1">
    <source>
        <dbReference type="ARBA" id="ARBA00000032"/>
    </source>
</evidence>
<dbReference type="PANTHER" id="PTHR11567:SF211">
    <property type="entry name" value="PROSTATIC ACID PHOSPHATASE"/>
    <property type="match status" value="1"/>
</dbReference>
<feature type="region of interest" description="Disordered" evidence="7">
    <location>
        <begin position="454"/>
        <end position="494"/>
    </location>
</feature>
<evidence type="ECO:0000313" key="10">
    <source>
        <dbReference type="Proteomes" id="UP000039865"/>
    </source>
</evidence>
<comment type="similarity">
    <text evidence="2">Belongs to the histidine acid phosphatase family.</text>
</comment>
<evidence type="ECO:0000256" key="4">
    <source>
        <dbReference type="ARBA" id="ARBA00022801"/>
    </source>
</evidence>
<organism evidence="9 10">
    <name type="scientific">Stylonychia lemnae</name>
    <name type="common">Ciliate</name>
    <dbReference type="NCBI Taxonomy" id="5949"/>
    <lineage>
        <taxon>Eukaryota</taxon>
        <taxon>Sar</taxon>
        <taxon>Alveolata</taxon>
        <taxon>Ciliophora</taxon>
        <taxon>Intramacronucleata</taxon>
        <taxon>Spirotrichea</taxon>
        <taxon>Stichotrichia</taxon>
        <taxon>Sporadotrichida</taxon>
        <taxon>Oxytrichidae</taxon>
        <taxon>Stylonychinae</taxon>
        <taxon>Stylonychia</taxon>
    </lineage>
</organism>
<keyword evidence="4" id="KW-0378">Hydrolase</keyword>
<sequence>MVNHGSKVPDQFIIDQSVSQVNYNQQASQLTPVGMRQLYLRGREMRRRYIEDPSQFLDKLPNSEQIYAFSMNKDYCYVSAMSYLSGLYPSGLQQKLWDNQTQIAVPPIEVFDRDQLINELDGYPLLQDIQTIPIHSNAGNDFSMLFNPQDSKQCPIINSIQQYNLANNTQVKQIMQKYQNGIIKFLKNKVNIKKDFSIADAKAFADEYFTNWFEMRYTNYTPIEEEINEIKAFMKDYFYSYKYSNKTVQQVANQELFKNLIFLFDGRAEEVVGKNDNSTVHLKKQKYWYHQVDQDYLASFIAALDLQDKQVPLFSSSLVIQFYIRNYNPQPVVSDYDRSDYYVKFYFDDQPVKSSSFECNENFECSWDLVAKYFEGMKLNDTITGQKISDLKQFCFSSLNMQAIDDDGDSSPSNVPWWLAIVIAVPLVIITIAIIKIIMIVNEKKRRKREEQEAIYNRLTPQTDSGSSNIQQQRRDNIPHSINAEDDVEHNSTI</sequence>
<feature type="compositionally biased region" description="Polar residues" evidence="7">
    <location>
        <begin position="459"/>
        <end position="472"/>
    </location>
</feature>
<proteinExistence type="inferred from homology"/>
<dbReference type="CDD" id="cd07061">
    <property type="entry name" value="HP_HAP_like"/>
    <property type="match status" value="1"/>
</dbReference>
<name>A0A077ZVJ7_STYLE</name>
<dbReference type="GO" id="GO:0003993">
    <property type="term" value="F:acid phosphatase activity"/>
    <property type="evidence" value="ECO:0007669"/>
    <property type="project" value="UniProtKB-EC"/>
</dbReference>
<protein>
    <submittedName>
        <fullName evidence="9">Histidine acid phosphatase family protein</fullName>
    </submittedName>
</protein>
<dbReference type="AlphaFoldDB" id="A0A077ZVJ7"/>
<dbReference type="SUPFAM" id="SSF53254">
    <property type="entry name" value="Phosphoglycerate mutase-like"/>
    <property type="match status" value="1"/>
</dbReference>
<comment type="catalytic activity">
    <reaction evidence="1">
        <text>a phosphate monoester + H2O = an alcohol + phosphate</text>
        <dbReference type="Rhea" id="RHEA:15017"/>
        <dbReference type="ChEBI" id="CHEBI:15377"/>
        <dbReference type="ChEBI" id="CHEBI:30879"/>
        <dbReference type="ChEBI" id="CHEBI:43474"/>
        <dbReference type="ChEBI" id="CHEBI:67140"/>
        <dbReference type="EC" id="3.1.3.2"/>
    </reaction>
</comment>
<evidence type="ECO:0000256" key="7">
    <source>
        <dbReference type="SAM" id="MobiDB-lite"/>
    </source>
</evidence>
<dbReference type="Pfam" id="PF00328">
    <property type="entry name" value="His_Phos_2"/>
    <property type="match status" value="1"/>
</dbReference>
<dbReference type="PANTHER" id="PTHR11567">
    <property type="entry name" value="ACID PHOSPHATASE-RELATED"/>
    <property type="match status" value="1"/>
</dbReference>
<evidence type="ECO:0000256" key="6">
    <source>
        <dbReference type="ARBA" id="ARBA00023180"/>
    </source>
</evidence>
<keyword evidence="8" id="KW-1133">Transmembrane helix</keyword>
<keyword evidence="5" id="KW-1015">Disulfide bond</keyword>
<evidence type="ECO:0000256" key="8">
    <source>
        <dbReference type="SAM" id="Phobius"/>
    </source>
</evidence>
<dbReference type="InterPro" id="IPR050645">
    <property type="entry name" value="Histidine_acid_phosphatase"/>
</dbReference>
<keyword evidence="8" id="KW-0472">Membrane</keyword>